<dbReference type="Pfam" id="PF19733">
    <property type="entry name" value="DUF6223"/>
    <property type="match status" value="1"/>
</dbReference>
<sequence length="122" mass="11591">MPALDVFAALSTTRLSVVAAGYEVGVGRTVPTIAAVLGLISVIAGGPAVSARGHRVGTRRSRAVTALALGAVAAVVGAIHGADAAGGFGTGNGLAGAIAAVVLGLGGVVLGSLSLVRARRLG</sequence>
<evidence type="ECO:0000313" key="3">
    <source>
        <dbReference type="Proteomes" id="UP000241647"/>
    </source>
</evidence>
<evidence type="ECO:0000313" key="2">
    <source>
        <dbReference type="EMBL" id="PSR61668.1"/>
    </source>
</evidence>
<feature type="transmembrane region" description="Helical" evidence="1">
    <location>
        <begin position="63"/>
        <end position="82"/>
    </location>
</feature>
<gene>
    <name evidence="2" type="ORF">C8259_19250</name>
</gene>
<accession>A0A2T2Z1N2</accession>
<proteinExistence type="predicted"/>
<reference evidence="2 3" key="1">
    <citation type="submission" date="2018-02" db="EMBL/GenBank/DDBJ databases">
        <title>8 Nocardia nova and 1 Nocardia cyriacigeorgica strain used for evolution to TMP-SMX.</title>
        <authorList>
            <person name="Mehta H."/>
            <person name="Weng J."/>
            <person name="Shamoo Y."/>
        </authorList>
    </citation>
    <scope>NUCLEOTIDE SEQUENCE [LARGE SCALE GENOMIC DNA]</scope>
    <source>
        <strain evidence="2 3">ATCC 33727</strain>
    </source>
</reference>
<dbReference type="EMBL" id="PYHS01000009">
    <property type="protein sequence ID" value="PSR61668.1"/>
    <property type="molecule type" value="Genomic_DNA"/>
</dbReference>
<feature type="transmembrane region" description="Helical" evidence="1">
    <location>
        <begin position="31"/>
        <end position="51"/>
    </location>
</feature>
<keyword evidence="1" id="KW-0812">Transmembrane</keyword>
<protein>
    <submittedName>
        <fullName evidence="2">Uncharacterized protein</fullName>
    </submittedName>
</protein>
<feature type="transmembrane region" description="Helical" evidence="1">
    <location>
        <begin position="94"/>
        <end position="116"/>
    </location>
</feature>
<keyword evidence="1" id="KW-0472">Membrane</keyword>
<dbReference type="AlphaFoldDB" id="A0A2T2Z1N2"/>
<evidence type="ECO:0000256" key="1">
    <source>
        <dbReference type="SAM" id="Phobius"/>
    </source>
</evidence>
<dbReference type="RefSeq" id="WP_063029406.1">
    <property type="nucleotide sequence ID" value="NZ_PYHS01000009.1"/>
</dbReference>
<dbReference type="InterPro" id="IPR045770">
    <property type="entry name" value="DUF6223"/>
</dbReference>
<name>A0A2T2Z1N2_9NOCA</name>
<keyword evidence="1" id="KW-1133">Transmembrane helix</keyword>
<comment type="caution">
    <text evidence="2">The sequence shown here is derived from an EMBL/GenBank/DDBJ whole genome shotgun (WGS) entry which is preliminary data.</text>
</comment>
<dbReference type="Proteomes" id="UP000241647">
    <property type="component" value="Unassembled WGS sequence"/>
</dbReference>
<organism evidence="2 3">
    <name type="scientific">Nocardia nova</name>
    <dbReference type="NCBI Taxonomy" id="37330"/>
    <lineage>
        <taxon>Bacteria</taxon>
        <taxon>Bacillati</taxon>
        <taxon>Actinomycetota</taxon>
        <taxon>Actinomycetes</taxon>
        <taxon>Mycobacteriales</taxon>
        <taxon>Nocardiaceae</taxon>
        <taxon>Nocardia</taxon>
    </lineage>
</organism>